<dbReference type="InterPro" id="IPR008257">
    <property type="entry name" value="Pept_M19"/>
</dbReference>
<dbReference type="OrthoDB" id="9804920at2"/>
<evidence type="ECO:0000313" key="1">
    <source>
        <dbReference type="EMBL" id="ASJ71834.1"/>
    </source>
</evidence>
<sequence>MAGSNHVNSSGRVFDGHNDVLSKLMTAGGVAAAESFLGSTDFDIDLQKAAAGNLGGGFFAMWVASPSTGVDYQEMMTQAKYDVPLPELVERRAALDVVMQQAAILMRLQELGAVEICTSVKSLRQCFKTDRLAAVLHLEGCEAIDPEFHALDVLYAAGLRSLGPVWSRPTVFGEGVPFRFPATPDIGAGLTDLGLELIRRCNTKGILVDLSHLNQKGFEDVARLSRHPLVATHSNAHPLCKHARNLTNDQLEQIKASRGMVGLNFASAFLREDGRMLKDVPIEQMLRHLDHLIEFVGEDSVGLGSDFDGAEIPEDIQDASGLPKLVAAMQQHGYGETLIAKLCHGNWFRVLEETWHAQD</sequence>
<keyword evidence="2" id="KW-1185">Reference proteome</keyword>
<dbReference type="SUPFAM" id="SSF51556">
    <property type="entry name" value="Metallo-dependent hydrolases"/>
    <property type="match status" value="1"/>
</dbReference>
<name>A0A2Z2NXG8_9GAMM</name>
<accession>A0A2Z2NXG8</accession>
<dbReference type="Proteomes" id="UP000250079">
    <property type="component" value="Chromosome"/>
</dbReference>
<dbReference type="InterPro" id="IPR032466">
    <property type="entry name" value="Metal_Hydrolase"/>
</dbReference>
<dbReference type="EMBL" id="CP018632">
    <property type="protein sequence ID" value="ASJ71834.1"/>
    <property type="molecule type" value="Genomic_DNA"/>
</dbReference>
<evidence type="ECO:0008006" key="3">
    <source>
        <dbReference type="Google" id="ProtNLM"/>
    </source>
</evidence>
<dbReference type="PANTHER" id="PTHR10443:SF12">
    <property type="entry name" value="DIPEPTIDASE"/>
    <property type="match status" value="1"/>
</dbReference>
<protein>
    <recommendedName>
        <fullName evidence="3">Membrane dipeptidase (Peptidase family M19)</fullName>
    </recommendedName>
</protein>
<dbReference type="PANTHER" id="PTHR10443">
    <property type="entry name" value="MICROSOMAL DIPEPTIDASE"/>
    <property type="match status" value="1"/>
</dbReference>
<dbReference type="CDD" id="cd01301">
    <property type="entry name" value="rDP_like"/>
    <property type="match status" value="1"/>
</dbReference>
<dbReference type="GO" id="GO:0070573">
    <property type="term" value="F:metallodipeptidase activity"/>
    <property type="evidence" value="ECO:0007669"/>
    <property type="project" value="InterPro"/>
</dbReference>
<dbReference type="AlphaFoldDB" id="A0A2Z2NXG8"/>
<dbReference type="Pfam" id="PF01244">
    <property type="entry name" value="Peptidase_M19"/>
    <property type="match status" value="1"/>
</dbReference>
<dbReference type="Gene3D" id="3.20.20.140">
    <property type="entry name" value="Metal-dependent hydrolases"/>
    <property type="match status" value="1"/>
</dbReference>
<dbReference type="GO" id="GO:0006508">
    <property type="term" value="P:proteolysis"/>
    <property type="evidence" value="ECO:0007669"/>
    <property type="project" value="InterPro"/>
</dbReference>
<organism evidence="1 2">
    <name type="scientific">Granulosicoccus antarcticus IMCC3135</name>
    <dbReference type="NCBI Taxonomy" id="1192854"/>
    <lineage>
        <taxon>Bacteria</taxon>
        <taxon>Pseudomonadati</taxon>
        <taxon>Pseudomonadota</taxon>
        <taxon>Gammaproteobacteria</taxon>
        <taxon>Chromatiales</taxon>
        <taxon>Granulosicoccaceae</taxon>
        <taxon>Granulosicoccus</taxon>
    </lineage>
</organism>
<evidence type="ECO:0000313" key="2">
    <source>
        <dbReference type="Proteomes" id="UP000250079"/>
    </source>
</evidence>
<proteinExistence type="predicted"/>
<dbReference type="RefSeq" id="WP_088917220.1">
    <property type="nucleotide sequence ID" value="NZ_CP018632.1"/>
</dbReference>
<dbReference type="KEGG" id="gai:IMCC3135_08680"/>
<reference evidence="1 2" key="1">
    <citation type="submission" date="2016-12" db="EMBL/GenBank/DDBJ databases">
        <authorList>
            <person name="Song W.-J."/>
            <person name="Kurnit D.M."/>
        </authorList>
    </citation>
    <scope>NUCLEOTIDE SEQUENCE [LARGE SCALE GENOMIC DNA]</scope>
    <source>
        <strain evidence="1 2">IMCC3135</strain>
    </source>
</reference>
<dbReference type="PROSITE" id="PS51365">
    <property type="entry name" value="RENAL_DIPEPTIDASE_2"/>
    <property type="match status" value="1"/>
</dbReference>
<gene>
    <name evidence="1" type="ORF">IMCC3135_08680</name>
</gene>